<organism evidence="2">
    <name type="scientific">Laccaria bicolor (strain S238N-H82 / ATCC MYA-4686)</name>
    <name type="common">Bicoloured deceiver</name>
    <name type="synonym">Laccaria laccata var. bicolor</name>
    <dbReference type="NCBI Taxonomy" id="486041"/>
    <lineage>
        <taxon>Eukaryota</taxon>
        <taxon>Fungi</taxon>
        <taxon>Dikarya</taxon>
        <taxon>Basidiomycota</taxon>
        <taxon>Agaricomycotina</taxon>
        <taxon>Agaricomycetes</taxon>
        <taxon>Agaricomycetidae</taxon>
        <taxon>Agaricales</taxon>
        <taxon>Agaricineae</taxon>
        <taxon>Hydnangiaceae</taxon>
        <taxon>Laccaria</taxon>
    </lineage>
</organism>
<name>B0DKX0_LACBS</name>
<protein>
    <submittedName>
        <fullName evidence="1">Predicted protein</fullName>
    </submittedName>
</protein>
<sequence length="92" mass="9995">MVSMGLSLTLSKGRSTAFFRRINGPLKEDGPSGKSLPLILRADFERGRRICCATKGKFSGTLLPKSARAKKPQWVVPPCVVGAGLVWFSFRG</sequence>
<proteinExistence type="predicted"/>
<dbReference type="KEGG" id="lbc:LACBIDRAFT_304077"/>
<dbReference type="HOGENOM" id="CLU_2413624_0_0_1"/>
<dbReference type="GeneID" id="6080206"/>
<reference evidence="1 2" key="1">
    <citation type="journal article" date="2008" name="Nature">
        <title>The genome of Laccaria bicolor provides insights into mycorrhizal symbiosis.</title>
        <authorList>
            <person name="Martin F."/>
            <person name="Aerts A."/>
            <person name="Ahren D."/>
            <person name="Brun A."/>
            <person name="Danchin E.G.J."/>
            <person name="Duchaussoy F."/>
            <person name="Gibon J."/>
            <person name="Kohler A."/>
            <person name="Lindquist E."/>
            <person name="Pereda V."/>
            <person name="Salamov A."/>
            <person name="Shapiro H.J."/>
            <person name="Wuyts J."/>
            <person name="Blaudez D."/>
            <person name="Buee M."/>
            <person name="Brokstein P."/>
            <person name="Canbaeck B."/>
            <person name="Cohen D."/>
            <person name="Courty P.E."/>
            <person name="Coutinho P.M."/>
            <person name="Delaruelle C."/>
            <person name="Detter J.C."/>
            <person name="Deveau A."/>
            <person name="DiFazio S."/>
            <person name="Duplessis S."/>
            <person name="Fraissinet-Tachet L."/>
            <person name="Lucic E."/>
            <person name="Frey-Klett P."/>
            <person name="Fourrey C."/>
            <person name="Feussner I."/>
            <person name="Gay G."/>
            <person name="Grimwood J."/>
            <person name="Hoegger P.J."/>
            <person name="Jain P."/>
            <person name="Kilaru S."/>
            <person name="Labbe J."/>
            <person name="Lin Y.C."/>
            <person name="Legue V."/>
            <person name="Le Tacon F."/>
            <person name="Marmeisse R."/>
            <person name="Melayah D."/>
            <person name="Montanini B."/>
            <person name="Muratet M."/>
            <person name="Nehls U."/>
            <person name="Niculita-Hirzel H."/>
            <person name="Oudot-Le Secq M.P."/>
            <person name="Peter M."/>
            <person name="Quesneville H."/>
            <person name="Rajashekar B."/>
            <person name="Reich M."/>
            <person name="Rouhier N."/>
            <person name="Schmutz J."/>
            <person name="Yin T."/>
            <person name="Chalot M."/>
            <person name="Henrissat B."/>
            <person name="Kuees U."/>
            <person name="Lucas S."/>
            <person name="Van de Peer Y."/>
            <person name="Podila G.K."/>
            <person name="Polle A."/>
            <person name="Pukkila P.J."/>
            <person name="Richardson P.M."/>
            <person name="Rouze P."/>
            <person name="Sanders I.R."/>
            <person name="Stajich J.E."/>
            <person name="Tunlid A."/>
            <person name="Tuskan G."/>
            <person name="Grigoriev I.V."/>
        </authorList>
    </citation>
    <scope>NUCLEOTIDE SEQUENCE [LARGE SCALE GENOMIC DNA]</scope>
    <source>
        <strain evidence="2">S238N-H82 / ATCC MYA-4686</strain>
    </source>
</reference>
<dbReference type="RefSeq" id="XP_001884545.1">
    <property type="nucleotide sequence ID" value="XM_001884510.1"/>
</dbReference>
<accession>B0DKX0</accession>
<evidence type="ECO:0000313" key="1">
    <source>
        <dbReference type="EMBL" id="EDR04721.1"/>
    </source>
</evidence>
<keyword evidence="2" id="KW-1185">Reference proteome</keyword>
<dbReference type="AlphaFoldDB" id="B0DKX0"/>
<dbReference type="EMBL" id="DS547116">
    <property type="protein sequence ID" value="EDR04721.1"/>
    <property type="molecule type" value="Genomic_DNA"/>
</dbReference>
<dbReference type="Proteomes" id="UP000001194">
    <property type="component" value="Unassembled WGS sequence"/>
</dbReference>
<evidence type="ECO:0000313" key="2">
    <source>
        <dbReference type="Proteomes" id="UP000001194"/>
    </source>
</evidence>
<gene>
    <name evidence="1" type="ORF">LACBIDRAFT_304077</name>
</gene>
<dbReference type="InParanoid" id="B0DKX0"/>